<comment type="caution">
    <text evidence="2">The sequence shown here is derived from an EMBL/GenBank/DDBJ whole genome shotgun (WGS) entry which is preliminary data.</text>
</comment>
<name>A0A7X5X5K8_STRMQ</name>
<proteinExistence type="predicted"/>
<evidence type="ECO:0000313" key="2">
    <source>
        <dbReference type="EMBL" id="NIY66987.1"/>
    </source>
</evidence>
<sequence length="183" mass="20639">MACTSRRHDHRRAGYCFLDCGDASPCTPRDHGASLSPLGLSRPCWQRGRSQRCLRPWDREFDPFRLRLSRGYDDGRMGLLHDGARPHYPRRERVTAGRNARLGQDAQLARPVWHAPRHFPTLAGGGERKPTARQTPADQRCGAVGCRRPCASPTPESAVRHQSGAALVHDDRCRERLDGQQTW</sequence>
<dbReference type="AlphaFoldDB" id="A0A7X5X5K8"/>
<organism evidence="2 3">
    <name type="scientific">Streptomyces malaysiensis</name>
    <dbReference type="NCBI Taxonomy" id="92644"/>
    <lineage>
        <taxon>Bacteria</taxon>
        <taxon>Bacillati</taxon>
        <taxon>Actinomycetota</taxon>
        <taxon>Actinomycetes</taxon>
        <taxon>Kitasatosporales</taxon>
        <taxon>Streptomycetaceae</taxon>
        <taxon>Streptomyces</taxon>
        <taxon>Streptomyces violaceusniger group</taxon>
    </lineage>
</organism>
<protein>
    <submittedName>
        <fullName evidence="2">Uncharacterized protein</fullName>
    </submittedName>
</protein>
<feature type="region of interest" description="Disordered" evidence="1">
    <location>
        <begin position="120"/>
        <end position="142"/>
    </location>
</feature>
<evidence type="ECO:0000256" key="1">
    <source>
        <dbReference type="SAM" id="MobiDB-lite"/>
    </source>
</evidence>
<dbReference type="Proteomes" id="UP000536624">
    <property type="component" value="Unassembled WGS sequence"/>
</dbReference>
<evidence type="ECO:0000313" key="3">
    <source>
        <dbReference type="Proteomes" id="UP000536624"/>
    </source>
</evidence>
<accession>A0A7X5X5K8</accession>
<dbReference type="EMBL" id="JAALLH010000001">
    <property type="protein sequence ID" value="NIY66987.1"/>
    <property type="molecule type" value="Genomic_DNA"/>
</dbReference>
<reference evidence="2 3" key="1">
    <citation type="submission" date="2020-02" db="EMBL/GenBank/DDBJ databases">
        <title>Streptomyces malaysiensis DSM14702 (JHCC583434, PFL_A843) Genome sequencing and assembly.</title>
        <authorList>
            <person name="Samborskyy M."/>
        </authorList>
    </citation>
    <scope>NUCLEOTIDE SEQUENCE [LARGE SCALE GENOMIC DNA]</scope>
    <source>
        <strain evidence="2 3">DSM 14702</strain>
    </source>
</reference>
<gene>
    <name evidence="2" type="ORF">SMALB_5025</name>
</gene>